<evidence type="ECO:0000256" key="6">
    <source>
        <dbReference type="ARBA" id="ARBA00023274"/>
    </source>
</evidence>
<sequence length="166" mass="18319">MNNCFKLLSLSVKGNVRAISTTAPVAGKRNFRKFNVYGKRGTRVVKEAQRTMANPPVAIQKRGVRDTGITINGQFVEIPEKIPEIIVPDLTGCKLKPYVSYKAPEVVQSEFTSLDLFNAIYSEKILADYKAGKLEADGSAKEPSDNEQLTPEIALLRARKTGSDIF</sequence>
<evidence type="ECO:0000313" key="7">
    <source>
        <dbReference type="Proteomes" id="UP000504633"/>
    </source>
</evidence>
<evidence type="ECO:0000256" key="3">
    <source>
        <dbReference type="ARBA" id="ARBA00022946"/>
    </source>
</evidence>
<gene>
    <name evidence="8" type="primary">LOC111602592</name>
</gene>
<evidence type="ECO:0000256" key="1">
    <source>
        <dbReference type="ARBA" id="ARBA00004173"/>
    </source>
</evidence>
<keyword evidence="5" id="KW-0496">Mitochondrion</keyword>
<keyword evidence="3" id="KW-0809">Transit peptide</keyword>
<dbReference type="GO" id="GO:0003735">
    <property type="term" value="F:structural constituent of ribosome"/>
    <property type="evidence" value="ECO:0007669"/>
    <property type="project" value="InterPro"/>
</dbReference>
<dbReference type="PANTHER" id="PTHR21338">
    <property type="entry name" value="MITOCHONDRIAL RIBOSOMAL PROTEIN L41"/>
    <property type="match status" value="1"/>
</dbReference>
<proteinExistence type="inferred from homology"/>
<protein>
    <submittedName>
        <fullName evidence="8">39S ribosomal protein L41, mitochondrial</fullName>
    </submittedName>
</protein>
<evidence type="ECO:0000256" key="2">
    <source>
        <dbReference type="ARBA" id="ARBA00010152"/>
    </source>
</evidence>
<dbReference type="Proteomes" id="UP000504633">
    <property type="component" value="Unplaced"/>
</dbReference>
<evidence type="ECO:0000313" key="8">
    <source>
        <dbReference type="RefSeq" id="XP_023175518.1"/>
    </source>
</evidence>
<dbReference type="OrthoDB" id="408933at2759"/>
<dbReference type="InterPro" id="IPR019189">
    <property type="entry name" value="Ribosomal_mL41"/>
</dbReference>
<dbReference type="AlphaFoldDB" id="A0A6J1MA94"/>
<name>A0A6J1MA94_DROHY</name>
<evidence type="ECO:0000256" key="5">
    <source>
        <dbReference type="ARBA" id="ARBA00023128"/>
    </source>
</evidence>
<dbReference type="RefSeq" id="XP_023175518.1">
    <property type="nucleotide sequence ID" value="XM_023319750.1"/>
</dbReference>
<dbReference type="OMA" id="CQQRTIS"/>
<reference evidence="8" key="1">
    <citation type="submission" date="2025-08" db="UniProtKB">
        <authorList>
            <consortium name="RefSeq"/>
        </authorList>
    </citation>
    <scope>IDENTIFICATION</scope>
    <source>
        <strain evidence="8">15085-1641.00</strain>
        <tissue evidence="8">Whole body</tissue>
    </source>
</reference>
<comment type="similarity">
    <text evidence="2">Belongs to the mitochondrion-specific ribosomal protein mL41 family.</text>
</comment>
<comment type="subcellular location">
    <subcellularLocation>
        <location evidence="1">Mitochondrion</location>
    </subcellularLocation>
</comment>
<keyword evidence="6" id="KW-0687">Ribonucleoprotein</keyword>
<organism evidence="7 8">
    <name type="scientific">Drosophila hydei</name>
    <name type="common">Fruit fly</name>
    <dbReference type="NCBI Taxonomy" id="7224"/>
    <lineage>
        <taxon>Eukaryota</taxon>
        <taxon>Metazoa</taxon>
        <taxon>Ecdysozoa</taxon>
        <taxon>Arthropoda</taxon>
        <taxon>Hexapoda</taxon>
        <taxon>Insecta</taxon>
        <taxon>Pterygota</taxon>
        <taxon>Neoptera</taxon>
        <taxon>Endopterygota</taxon>
        <taxon>Diptera</taxon>
        <taxon>Brachycera</taxon>
        <taxon>Muscomorpha</taxon>
        <taxon>Ephydroidea</taxon>
        <taxon>Drosophilidae</taxon>
        <taxon>Drosophila</taxon>
    </lineage>
</organism>
<accession>A0A6J1MA94</accession>
<evidence type="ECO:0000256" key="4">
    <source>
        <dbReference type="ARBA" id="ARBA00022980"/>
    </source>
</evidence>
<dbReference type="PANTHER" id="PTHR21338:SF0">
    <property type="entry name" value="LARGE RIBOSOMAL SUBUNIT PROTEIN ML41"/>
    <property type="match status" value="1"/>
</dbReference>
<dbReference type="GO" id="GO:0005762">
    <property type="term" value="C:mitochondrial large ribosomal subunit"/>
    <property type="evidence" value="ECO:0007669"/>
    <property type="project" value="InterPro"/>
</dbReference>
<dbReference type="Pfam" id="PF09809">
    <property type="entry name" value="MRP-L27"/>
    <property type="match status" value="1"/>
</dbReference>
<dbReference type="KEGG" id="dhe:111602592"/>
<keyword evidence="7" id="KW-1185">Reference proteome</keyword>
<dbReference type="CTD" id="64975"/>
<keyword evidence="4 8" id="KW-0689">Ribosomal protein</keyword>
<dbReference type="GeneID" id="111602592"/>
<dbReference type="GO" id="GO:0006412">
    <property type="term" value="P:translation"/>
    <property type="evidence" value="ECO:0007669"/>
    <property type="project" value="TreeGrafter"/>
</dbReference>